<evidence type="ECO:0000313" key="2">
    <source>
        <dbReference type="Proteomes" id="UP000735302"/>
    </source>
</evidence>
<comment type="caution">
    <text evidence="1">The sequence shown here is derived from an EMBL/GenBank/DDBJ whole genome shotgun (WGS) entry which is preliminary data.</text>
</comment>
<dbReference type="Gene3D" id="3.10.10.10">
    <property type="entry name" value="HIV Type 1 Reverse Transcriptase, subunit A, domain 1"/>
    <property type="match status" value="1"/>
</dbReference>
<name>A0AAV3YZI6_9GAST</name>
<dbReference type="EMBL" id="BLXT01001776">
    <property type="protein sequence ID" value="GFN87652.1"/>
    <property type="molecule type" value="Genomic_DNA"/>
</dbReference>
<dbReference type="SUPFAM" id="SSF56672">
    <property type="entry name" value="DNA/RNA polymerases"/>
    <property type="match status" value="1"/>
</dbReference>
<reference evidence="1 2" key="1">
    <citation type="journal article" date="2021" name="Elife">
        <title>Chloroplast acquisition without the gene transfer in kleptoplastic sea slugs, Plakobranchus ocellatus.</title>
        <authorList>
            <person name="Maeda T."/>
            <person name="Takahashi S."/>
            <person name="Yoshida T."/>
            <person name="Shimamura S."/>
            <person name="Takaki Y."/>
            <person name="Nagai Y."/>
            <person name="Toyoda A."/>
            <person name="Suzuki Y."/>
            <person name="Arimoto A."/>
            <person name="Ishii H."/>
            <person name="Satoh N."/>
            <person name="Nishiyama T."/>
            <person name="Hasebe M."/>
            <person name="Maruyama T."/>
            <person name="Minagawa J."/>
            <person name="Obokata J."/>
            <person name="Shigenobu S."/>
        </authorList>
    </citation>
    <scope>NUCLEOTIDE SEQUENCE [LARGE SCALE GENOMIC DNA]</scope>
</reference>
<evidence type="ECO:0000313" key="1">
    <source>
        <dbReference type="EMBL" id="GFN87652.1"/>
    </source>
</evidence>
<accession>A0AAV3YZI6</accession>
<keyword evidence="2" id="KW-1185">Reference proteome</keyword>
<dbReference type="InterPro" id="IPR043502">
    <property type="entry name" value="DNA/RNA_pol_sf"/>
</dbReference>
<sequence length="84" mass="9616">MRKTLCDVLEEMKKLGIIRKCNSRYASLVALAKKKNGYNCACIVYRLSNKHTVFDPLPMIPLADVFQFIESNRYLSKIDLSKGC</sequence>
<gene>
    <name evidence="1" type="ORF">PoB_001415800</name>
</gene>
<dbReference type="AlphaFoldDB" id="A0AAV3YZI6"/>
<dbReference type="Proteomes" id="UP000735302">
    <property type="component" value="Unassembled WGS sequence"/>
</dbReference>
<protein>
    <submittedName>
        <fullName evidence="1">KRAB-A domain-containing protein</fullName>
    </submittedName>
</protein>
<proteinExistence type="predicted"/>
<dbReference type="InterPro" id="IPR043128">
    <property type="entry name" value="Rev_trsase/Diguanyl_cyclase"/>
</dbReference>
<organism evidence="1 2">
    <name type="scientific">Plakobranchus ocellatus</name>
    <dbReference type="NCBI Taxonomy" id="259542"/>
    <lineage>
        <taxon>Eukaryota</taxon>
        <taxon>Metazoa</taxon>
        <taxon>Spiralia</taxon>
        <taxon>Lophotrochozoa</taxon>
        <taxon>Mollusca</taxon>
        <taxon>Gastropoda</taxon>
        <taxon>Heterobranchia</taxon>
        <taxon>Euthyneura</taxon>
        <taxon>Panpulmonata</taxon>
        <taxon>Sacoglossa</taxon>
        <taxon>Placobranchoidea</taxon>
        <taxon>Plakobranchidae</taxon>
        <taxon>Plakobranchus</taxon>
    </lineage>
</organism>
<dbReference type="Gene3D" id="3.30.70.270">
    <property type="match status" value="1"/>
</dbReference>